<keyword evidence="1" id="KW-1133">Transmembrane helix</keyword>
<evidence type="ECO:0000313" key="2">
    <source>
        <dbReference type="EMBL" id="QHT69403.1"/>
    </source>
</evidence>
<accession>A0A6C0GP54</accession>
<dbReference type="AlphaFoldDB" id="A0A6C0GP54"/>
<keyword evidence="1" id="KW-0472">Membrane</keyword>
<dbReference type="KEGG" id="rhoz:GXP67_23555"/>
<dbReference type="Proteomes" id="UP000480178">
    <property type="component" value="Chromosome"/>
</dbReference>
<protein>
    <submittedName>
        <fullName evidence="2">Uncharacterized protein</fullName>
    </submittedName>
</protein>
<proteinExistence type="predicted"/>
<evidence type="ECO:0000313" key="3">
    <source>
        <dbReference type="Proteomes" id="UP000480178"/>
    </source>
</evidence>
<dbReference type="RefSeq" id="WP_162445392.1">
    <property type="nucleotide sequence ID" value="NZ_CP048222.1"/>
</dbReference>
<name>A0A6C0GP54_9BACT</name>
<feature type="transmembrane region" description="Helical" evidence="1">
    <location>
        <begin position="58"/>
        <end position="78"/>
    </location>
</feature>
<feature type="transmembrane region" description="Helical" evidence="1">
    <location>
        <begin position="98"/>
        <end position="121"/>
    </location>
</feature>
<feature type="transmembrane region" description="Helical" evidence="1">
    <location>
        <begin position="26"/>
        <end position="51"/>
    </location>
</feature>
<dbReference type="EMBL" id="CP048222">
    <property type="protein sequence ID" value="QHT69403.1"/>
    <property type="molecule type" value="Genomic_DNA"/>
</dbReference>
<keyword evidence="3" id="KW-1185">Reference proteome</keyword>
<reference evidence="2 3" key="1">
    <citation type="submission" date="2020-01" db="EMBL/GenBank/DDBJ databases">
        <authorList>
            <person name="Kim M.K."/>
        </authorList>
    </citation>
    <scope>NUCLEOTIDE SEQUENCE [LARGE SCALE GENOMIC DNA]</scope>
    <source>
        <strain evidence="2 3">172606-1</strain>
    </source>
</reference>
<evidence type="ECO:0000256" key="1">
    <source>
        <dbReference type="SAM" id="Phobius"/>
    </source>
</evidence>
<keyword evidence="1" id="KW-0812">Transmembrane</keyword>
<organism evidence="2 3">
    <name type="scientific">Rhodocytophaga rosea</name>
    <dbReference type="NCBI Taxonomy" id="2704465"/>
    <lineage>
        <taxon>Bacteria</taxon>
        <taxon>Pseudomonadati</taxon>
        <taxon>Bacteroidota</taxon>
        <taxon>Cytophagia</taxon>
        <taxon>Cytophagales</taxon>
        <taxon>Rhodocytophagaceae</taxon>
        <taxon>Rhodocytophaga</taxon>
    </lineage>
</organism>
<gene>
    <name evidence="2" type="ORF">GXP67_23555</name>
</gene>
<sequence>MYDVDLVVAFVRNEDLTLQEEASKRIAYFLIAKRMIPFVGLILGVGISFILARKQRIAIWNILIILMLSLVLFGAKLYEEFQGLSVGQYVANGPVLTFLLNAFVFLCLGFFIFFSNNISYLKLRER</sequence>